<reference evidence="1" key="1">
    <citation type="submission" date="2021-02" db="EMBL/GenBank/DDBJ databases">
        <title>First Annotated Genome of the Yellow-green Alga Tribonema minus.</title>
        <authorList>
            <person name="Mahan K.M."/>
        </authorList>
    </citation>
    <scope>NUCLEOTIDE SEQUENCE</scope>
    <source>
        <strain evidence="1">UTEX B ZZ1240</strain>
    </source>
</reference>
<sequence>MPSLPPLRIQANFAPIAPRTLLSRDSSSYQNAAQVERSLEPIASLAYAEFRDWTQRTMARNLEGHAFEFDRRQWQTAIAKWWQRALEADEAAKLEFAAQYNRIVAGRGGDAFDTGAAAEEEWGNIYFDCSSCLGGGAGGVFGGGDEFAGMTLAPVRVRTEIEDCAVNGRWQLSYDDDGMQANVEYRPR</sequence>
<dbReference type="EMBL" id="JAFCMP010000035">
    <property type="protein sequence ID" value="KAG5190298.1"/>
    <property type="molecule type" value="Genomic_DNA"/>
</dbReference>
<organism evidence="1 2">
    <name type="scientific">Tribonema minus</name>
    <dbReference type="NCBI Taxonomy" id="303371"/>
    <lineage>
        <taxon>Eukaryota</taxon>
        <taxon>Sar</taxon>
        <taxon>Stramenopiles</taxon>
        <taxon>Ochrophyta</taxon>
        <taxon>PX clade</taxon>
        <taxon>Xanthophyceae</taxon>
        <taxon>Tribonematales</taxon>
        <taxon>Tribonemataceae</taxon>
        <taxon>Tribonema</taxon>
    </lineage>
</organism>
<name>A0A836CM36_9STRA</name>
<keyword evidence="2" id="KW-1185">Reference proteome</keyword>
<evidence type="ECO:0000313" key="1">
    <source>
        <dbReference type="EMBL" id="KAG5190298.1"/>
    </source>
</evidence>
<accession>A0A836CM36</accession>
<proteinExistence type="predicted"/>
<comment type="caution">
    <text evidence="1">The sequence shown here is derived from an EMBL/GenBank/DDBJ whole genome shotgun (WGS) entry which is preliminary data.</text>
</comment>
<dbReference type="Proteomes" id="UP000664859">
    <property type="component" value="Unassembled WGS sequence"/>
</dbReference>
<evidence type="ECO:0000313" key="2">
    <source>
        <dbReference type="Proteomes" id="UP000664859"/>
    </source>
</evidence>
<dbReference type="AlphaFoldDB" id="A0A836CM36"/>
<protein>
    <submittedName>
        <fullName evidence="1">Uncharacterized protein</fullName>
    </submittedName>
</protein>
<gene>
    <name evidence="1" type="ORF">JKP88DRAFT_275169</name>
</gene>